<dbReference type="SUPFAM" id="SSF109998">
    <property type="entry name" value="Triger factor/SurA peptide-binding domain-like"/>
    <property type="match status" value="1"/>
</dbReference>
<dbReference type="GO" id="GO:0003755">
    <property type="term" value="F:peptidyl-prolyl cis-trans isomerase activity"/>
    <property type="evidence" value="ECO:0007669"/>
    <property type="project" value="InterPro"/>
</dbReference>
<dbReference type="InterPro" id="IPR046357">
    <property type="entry name" value="PPIase_dom_sf"/>
</dbReference>
<feature type="region of interest" description="Disordered" evidence="1">
    <location>
        <begin position="1"/>
        <end position="22"/>
    </location>
</feature>
<name>A0A6L5Y168_9FIRM</name>
<keyword evidence="2" id="KW-0812">Transmembrane</keyword>
<dbReference type="Pfam" id="PF13145">
    <property type="entry name" value="Rotamase_2"/>
    <property type="match status" value="1"/>
</dbReference>
<proteinExistence type="predicted"/>
<feature type="transmembrane region" description="Helical" evidence="2">
    <location>
        <begin position="30"/>
        <end position="48"/>
    </location>
</feature>
<dbReference type="AlphaFoldDB" id="A0A6L5Y168"/>
<evidence type="ECO:0000313" key="5">
    <source>
        <dbReference type="Proteomes" id="UP000482209"/>
    </source>
</evidence>
<accession>A0A6L5Y168</accession>
<dbReference type="Gene3D" id="3.10.50.40">
    <property type="match status" value="1"/>
</dbReference>
<evidence type="ECO:0000256" key="2">
    <source>
        <dbReference type="SAM" id="Phobius"/>
    </source>
</evidence>
<organism evidence="4 5">
    <name type="scientific">Velocimicrobium porci</name>
    <dbReference type="NCBI Taxonomy" id="2606634"/>
    <lineage>
        <taxon>Bacteria</taxon>
        <taxon>Bacillati</taxon>
        <taxon>Bacillota</taxon>
        <taxon>Clostridia</taxon>
        <taxon>Lachnospirales</taxon>
        <taxon>Lachnospiraceae</taxon>
        <taxon>Velocimicrobium</taxon>
    </lineage>
</organism>
<protein>
    <recommendedName>
        <fullName evidence="3">PpiC domain-containing protein</fullName>
    </recommendedName>
</protein>
<evidence type="ECO:0000259" key="3">
    <source>
        <dbReference type="Pfam" id="PF13145"/>
    </source>
</evidence>
<feature type="domain" description="PpiC" evidence="3">
    <location>
        <begin position="226"/>
        <end position="326"/>
    </location>
</feature>
<dbReference type="EMBL" id="VUMT01000019">
    <property type="protein sequence ID" value="MSS64441.1"/>
    <property type="molecule type" value="Genomic_DNA"/>
</dbReference>
<dbReference type="RefSeq" id="WP_154519832.1">
    <property type="nucleotide sequence ID" value="NZ_VUMT01000019.1"/>
</dbReference>
<keyword evidence="5" id="KW-1185">Reference proteome</keyword>
<evidence type="ECO:0000313" key="4">
    <source>
        <dbReference type="EMBL" id="MSS64441.1"/>
    </source>
</evidence>
<comment type="caution">
    <text evidence="4">The sequence shown here is derived from an EMBL/GenBank/DDBJ whole genome shotgun (WGS) entry which is preliminary data.</text>
</comment>
<dbReference type="SUPFAM" id="SSF54534">
    <property type="entry name" value="FKBP-like"/>
    <property type="match status" value="1"/>
</dbReference>
<evidence type="ECO:0000256" key="1">
    <source>
        <dbReference type="SAM" id="MobiDB-lite"/>
    </source>
</evidence>
<feature type="compositionally biased region" description="Basic residues" evidence="1">
    <location>
        <begin position="1"/>
        <end position="20"/>
    </location>
</feature>
<dbReference type="InterPro" id="IPR000297">
    <property type="entry name" value="PPIase_PpiC"/>
</dbReference>
<keyword evidence="2" id="KW-0472">Membrane</keyword>
<dbReference type="InterPro" id="IPR027304">
    <property type="entry name" value="Trigger_fact/SurA_dom_sf"/>
</dbReference>
<dbReference type="Proteomes" id="UP000482209">
    <property type="component" value="Unassembled WGS sequence"/>
</dbReference>
<sequence>MNQSKQVKKSSTKSQSRKTGNHGLSGKEKILIGIVAAIVVLISAVVIWDNHHPKLILKVDDEKLYLEDMMYDIYNTELSYNYMAQLYQQMGSTEDYWNMQQQNGQTTKEMARNDCLESAKKQVVLYKEAVANGYKVTKEDTKGAKKDAKEVMKNLSDEAKKVTGFTEEKLIKIIEKRKVVTRYKEDKIESYKITEDSVASTIDKDKFRQYSLDTFFVSTKTTDSDGNQKSISSAEKKKAYEEIEAVLKKAENTKDWSKVIESKDSDKDKESKSSEPSVTYSAYDFIESESKFDEDTTKKIMSMKKNEISKILETEDGYYVVKMKDNNSMKRYETELENAVQSAQNSKFEEEYNKMLEKHTIKVNENEWKKVELGTITLS</sequence>
<gene>
    <name evidence="4" type="ORF">FYJ58_11220</name>
</gene>
<keyword evidence="2" id="KW-1133">Transmembrane helix</keyword>
<reference evidence="4 5" key="1">
    <citation type="submission" date="2019-08" db="EMBL/GenBank/DDBJ databases">
        <title>In-depth cultivation of the pig gut microbiome towards novel bacterial diversity and tailored functional studies.</title>
        <authorList>
            <person name="Wylensek D."/>
            <person name="Hitch T.C.A."/>
            <person name="Clavel T."/>
        </authorList>
    </citation>
    <scope>NUCLEOTIDE SEQUENCE [LARGE SCALE GENOMIC DNA]</scope>
    <source>
        <strain evidence="4 5">WCA-693-APC-MOT-I</strain>
    </source>
</reference>